<dbReference type="AlphaFoldDB" id="A0AAW3H9N5"/>
<dbReference type="GO" id="GO:0016020">
    <property type="term" value="C:membrane"/>
    <property type="evidence" value="ECO:0007669"/>
    <property type="project" value="UniProtKB-SubCell"/>
</dbReference>
<keyword evidence="4 6" id="KW-0472">Membrane</keyword>
<name>A0AAW3H9N5_STRGN</name>
<gene>
    <name evidence="7" type="ORF">TZ86_01422</name>
</gene>
<dbReference type="EMBL" id="JYGL01000001">
    <property type="protein sequence ID" value="KJQ59551.1"/>
    <property type="molecule type" value="Genomic_DNA"/>
</dbReference>
<feature type="transmembrane region" description="Helical" evidence="6">
    <location>
        <begin position="49"/>
        <end position="68"/>
    </location>
</feature>
<reference evidence="7 8" key="1">
    <citation type="submission" date="2015-02" db="EMBL/GenBank/DDBJ databases">
        <title>Evolution of amylase-binding proteins of oral streptococcal species.</title>
        <authorList>
            <person name="Haase E.M."/>
        </authorList>
    </citation>
    <scope>NUCLEOTIDE SEQUENCE [LARGE SCALE GENOMIC DNA]</scope>
    <source>
        <strain evidence="7 8">G9B</strain>
    </source>
</reference>
<dbReference type="Pfam" id="PF04228">
    <property type="entry name" value="Zn_peptidase"/>
    <property type="match status" value="1"/>
</dbReference>
<feature type="region of interest" description="Disordered" evidence="5">
    <location>
        <begin position="1"/>
        <end position="24"/>
    </location>
</feature>
<accession>A0AAW3H9N5</accession>
<dbReference type="PANTHER" id="PTHR30168">
    <property type="entry name" value="PUTATIVE MEMBRANE PROTEIN YPFJ"/>
    <property type="match status" value="1"/>
</dbReference>
<comment type="caution">
    <text evidence="7">The sequence shown here is derived from an EMBL/GenBank/DDBJ whole genome shotgun (WGS) entry which is preliminary data.</text>
</comment>
<evidence type="ECO:0000256" key="3">
    <source>
        <dbReference type="ARBA" id="ARBA00022989"/>
    </source>
</evidence>
<keyword evidence="2 6" id="KW-0812">Transmembrane</keyword>
<evidence type="ECO:0000256" key="4">
    <source>
        <dbReference type="ARBA" id="ARBA00023136"/>
    </source>
</evidence>
<evidence type="ECO:0000313" key="7">
    <source>
        <dbReference type="EMBL" id="KJQ59551.1"/>
    </source>
</evidence>
<evidence type="ECO:0000313" key="8">
    <source>
        <dbReference type="Proteomes" id="UP000033658"/>
    </source>
</evidence>
<dbReference type="SUPFAM" id="SSF55486">
    <property type="entry name" value="Metalloproteases ('zincins'), catalytic domain"/>
    <property type="match status" value="1"/>
</dbReference>
<comment type="subcellular location">
    <subcellularLocation>
        <location evidence="1">Membrane</location>
        <topology evidence="1">Single-pass membrane protein</topology>
    </subcellularLocation>
</comment>
<evidence type="ECO:0000256" key="6">
    <source>
        <dbReference type="SAM" id="Phobius"/>
    </source>
</evidence>
<dbReference type="InterPro" id="IPR007343">
    <property type="entry name" value="Uncharacterised_pept_Zn_put"/>
</dbReference>
<proteinExistence type="predicted"/>
<evidence type="ECO:0000256" key="5">
    <source>
        <dbReference type="SAM" id="MobiDB-lite"/>
    </source>
</evidence>
<organism evidence="7 8">
    <name type="scientific">Streptococcus gordonii</name>
    <dbReference type="NCBI Taxonomy" id="1302"/>
    <lineage>
        <taxon>Bacteria</taxon>
        <taxon>Bacillati</taxon>
        <taxon>Bacillota</taxon>
        <taxon>Bacilli</taxon>
        <taxon>Lactobacillales</taxon>
        <taxon>Streptococcaceae</taxon>
        <taxon>Streptococcus</taxon>
    </lineage>
</organism>
<keyword evidence="3 6" id="KW-1133">Transmembrane helix</keyword>
<dbReference type="PANTHER" id="PTHR30168:SF0">
    <property type="entry name" value="INNER MEMBRANE PROTEIN"/>
    <property type="match status" value="1"/>
</dbReference>
<dbReference type="Proteomes" id="UP000033658">
    <property type="component" value="Unassembled WGS sequence"/>
</dbReference>
<feature type="compositionally biased region" description="Basic and acidic residues" evidence="5">
    <location>
        <begin position="1"/>
        <end position="18"/>
    </location>
</feature>
<protein>
    <submittedName>
        <fullName evidence="7">Neutral zinc metallopeptidase</fullName>
    </submittedName>
</protein>
<evidence type="ECO:0000256" key="2">
    <source>
        <dbReference type="ARBA" id="ARBA00022692"/>
    </source>
</evidence>
<evidence type="ECO:0000256" key="1">
    <source>
        <dbReference type="ARBA" id="ARBA00004167"/>
    </source>
</evidence>
<dbReference type="RefSeq" id="WP_045504590.1">
    <property type="nucleotide sequence ID" value="NZ_JYGL01000001.1"/>
</dbReference>
<sequence>MKTDHLKESNNIEDRRNEGGSASYGSGNARLGNGILRILLAPGSFKSKLVLILLLLFLGGGAALSGIFDTGTSHHYESTQVSQQSHTQVNDKDAQFVSKVLGTTEVFWTQTFEKEGRTYYKPKLVFYTGQTRTGCGVGQASAGPFYCPNDQKIYLDIRFYQELTTKYRASGDFAMAYVIAHEVGHHIQNQLGTLQSYQQMMRGKSEKEKNALNVRLELQADYYAGVWARYIEQENLLDVGDIEEALNAAHAVGDDTLQEQAHGYSVPDSFTHGSAEQRMRWFKRGYQYGDFEHGDTFSVSDKDL</sequence>